<dbReference type="EMBL" id="QKKZ01000001">
    <property type="protein sequence ID" value="KAB7515592.1"/>
    <property type="molecule type" value="Genomic_DNA"/>
</dbReference>
<evidence type="ECO:0000313" key="8">
    <source>
        <dbReference type="Proteomes" id="UP000326865"/>
    </source>
</evidence>
<evidence type="ECO:0000256" key="2">
    <source>
        <dbReference type="SAM" id="Phobius"/>
    </source>
</evidence>
<evidence type="ECO:0000256" key="1">
    <source>
        <dbReference type="SAM" id="MobiDB-lite"/>
    </source>
</evidence>
<evidence type="ECO:0000313" key="5">
    <source>
        <dbReference type="EMBL" id="KAB7519695.1"/>
    </source>
</evidence>
<accession>A0A5N5UEM7</accession>
<feature type="region of interest" description="Disordered" evidence="1">
    <location>
        <begin position="1"/>
        <end position="24"/>
    </location>
</feature>
<accession>A0A5N5UDS9</accession>
<accession>A0A5N5UQC6</accession>
<comment type="caution">
    <text evidence="5">The sequence shown here is derived from an EMBL/GenBank/DDBJ whole genome shotgun (WGS) entry which is preliminary data.</text>
</comment>
<proteinExistence type="predicted"/>
<keyword evidence="2" id="KW-1133">Transmembrane helix</keyword>
<dbReference type="Pfam" id="PF25932">
    <property type="entry name" value="DUF7977"/>
    <property type="match status" value="1"/>
</dbReference>
<dbReference type="Proteomes" id="UP000326207">
    <property type="component" value="Unassembled WGS sequence"/>
</dbReference>
<dbReference type="Proteomes" id="UP000326865">
    <property type="component" value="Unassembled WGS sequence"/>
</dbReference>
<keyword evidence="2" id="KW-0472">Membrane</keyword>
<evidence type="ECO:0000313" key="4">
    <source>
        <dbReference type="EMBL" id="KAB7517184.1"/>
    </source>
</evidence>
<dbReference type="AlphaFoldDB" id="A0A5N5UQC6"/>
<name>A0A5N5UQC6_9EURY</name>
<reference evidence="6 7" key="1">
    <citation type="submission" date="2019-10" db="EMBL/GenBank/DDBJ databases">
        <title>Unraveling microbial dark matter from salterns through culturing: the case of the genus Halosegnis.</title>
        <authorList>
            <person name="Duran-Viseras A."/>
            <person name="Andrei A.-S."/>
            <person name="Vera-Gargallo B."/>
            <person name="Ghai R."/>
            <person name="Sanchez-Porro C."/>
            <person name="Ventosa A."/>
        </authorList>
    </citation>
    <scope>NUCLEOTIDE SEQUENCE [LARGE SCALE GENOMIC DNA]</scope>
    <source>
        <strain evidence="4 7">F17-44</strain>
        <strain evidence="3 8">F18-79</strain>
        <strain evidence="5 6">F19-13</strain>
    </source>
</reference>
<sequence length="93" mass="10110">MSDDDDGYVHAPGEDSHGVKPTDRDREFGLRGWILVGWLFVSLIVVPGMLLYIPEAGNFTKSLGLGYRDAFLVLPLIPALGLGVLGVWATTRP</sequence>
<protein>
    <submittedName>
        <fullName evidence="5">Uncharacterized protein</fullName>
    </submittedName>
</protein>
<feature type="transmembrane region" description="Helical" evidence="2">
    <location>
        <begin position="65"/>
        <end position="89"/>
    </location>
</feature>
<gene>
    <name evidence="3" type="ORF">DM867_00115</name>
    <name evidence="4" type="ORF">DMP03_07465</name>
    <name evidence="5" type="ORF">DP108_00110</name>
</gene>
<keyword evidence="8" id="KW-1185">Reference proteome</keyword>
<dbReference type="EMBL" id="QJOW01000002">
    <property type="protein sequence ID" value="KAB7517184.1"/>
    <property type="molecule type" value="Genomic_DNA"/>
</dbReference>
<evidence type="ECO:0000313" key="3">
    <source>
        <dbReference type="EMBL" id="KAB7515592.1"/>
    </source>
</evidence>
<feature type="transmembrane region" description="Helical" evidence="2">
    <location>
        <begin position="33"/>
        <end position="53"/>
    </location>
</feature>
<organism evidence="5 6">
    <name type="scientific">Halosegnis rubeus</name>
    <dbReference type="NCBI Taxonomy" id="2212850"/>
    <lineage>
        <taxon>Archaea</taxon>
        <taxon>Methanobacteriati</taxon>
        <taxon>Methanobacteriota</taxon>
        <taxon>Stenosarchaea group</taxon>
        <taxon>Halobacteria</taxon>
        <taxon>Halobacteriales</taxon>
        <taxon>Natronomonadaceae</taxon>
        <taxon>Halosegnis</taxon>
    </lineage>
</organism>
<dbReference type="Proteomes" id="UP000326302">
    <property type="component" value="Unassembled WGS sequence"/>
</dbReference>
<evidence type="ECO:0000313" key="6">
    <source>
        <dbReference type="Proteomes" id="UP000326207"/>
    </source>
</evidence>
<dbReference type="OrthoDB" id="205781at2157"/>
<dbReference type="RefSeq" id="WP_152120059.1">
    <property type="nucleotide sequence ID" value="NZ_QJOW01000002.1"/>
</dbReference>
<dbReference type="InterPro" id="IPR058283">
    <property type="entry name" value="DUF7977"/>
</dbReference>
<keyword evidence="2" id="KW-0812">Transmembrane</keyword>
<dbReference type="EMBL" id="QMDY01000001">
    <property type="protein sequence ID" value="KAB7519695.1"/>
    <property type="molecule type" value="Genomic_DNA"/>
</dbReference>
<feature type="compositionally biased region" description="Basic and acidic residues" evidence="1">
    <location>
        <begin position="12"/>
        <end position="24"/>
    </location>
</feature>
<evidence type="ECO:0000313" key="7">
    <source>
        <dbReference type="Proteomes" id="UP000326302"/>
    </source>
</evidence>